<dbReference type="CDD" id="cd03427">
    <property type="entry name" value="NUDIX_MTH1_Nudt1"/>
    <property type="match status" value="1"/>
</dbReference>
<dbReference type="InterPro" id="IPR048720">
    <property type="entry name" value="PROPPIN"/>
</dbReference>
<dbReference type="SUPFAM" id="SSF55811">
    <property type="entry name" value="Nudix"/>
    <property type="match status" value="1"/>
</dbReference>
<dbReference type="Gene3D" id="2.130.10.10">
    <property type="entry name" value="YVTN repeat-like/Quinoprotein amine dehydrogenase"/>
    <property type="match status" value="1"/>
</dbReference>
<evidence type="ECO:0000256" key="19">
    <source>
        <dbReference type="ARBA" id="ARBA00048002"/>
    </source>
</evidence>
<protein>
    <recommendedName>
        <fullName evidence="13">Oxidized purine nucleoside triphosphate hydrolase</fullName>
        <ecNumber evidence="12">3.6.1.56</ecNumber>
    </recommendedName>
    <alternativeName>
        <fullName evidence="17">2-hydroxy-dATP diphosphatase</fullName>
    </alternativeName>
    <alternativeName>
        <fullName evidence="16">7,8-dihydro-8-oxoguanine triphosphatase</fullName>
    </alternativeName>
    <alternativeName>
        <fullName evidence="15">8-oxo-dGTPase</fullName>
    </alternativeName>
    <alternativeName>
        <fullName evidence="18">Methylated purine nucleoside triphosphate hydrolase</fullName>
    </alternativeName>
    <alternativeName>
        <fullName evidence="14">Nucleoside diphosphate-linked moiety X motif 1</fullName>
    </alternativeName>
</protein>
<keyword evidence="25" id="KW-1185">Reference proteome</keyword>
<evidence type="ECO:0000256" key="7">
    <source>
        <dbReference type="ARBA" id="ARBA00024448"/>
    </source>
</evidence>
<evidence type="ECO:0000256" key="13">
    <source>
        <dbReference type="ARBA" id="ARBA00026218"/>
    </source>
</evidence>
<dbReference type="Pfam" id="PF21032">
    <property type="entry name" value="PROPPIN"/>
    <property type="match status" value="1"/>
</dbReference>
<evidence type="ECO:0000256" key="10">
    <source>
        <dbReference type="ARBA" id="ARBA00024596"/>
    </source>
</evidence>
<dbReference type="InterPro" id="IPR020084">
    <property type="entry name" value="NUDIX_hydrolase_CS"/>
</dbReference>
<keyword evidence="2" id="KW-0853">WD repeat</keyword>
<dbReference type="Gene3D" id="3.90.79.10">
    <property type="entry name" value="Nucleoside Triphosphate Pyrophosphohydrolase"/>
    <property type="match status" value="1"/>
</dbReference>
<sequence length="529" mass="60227">MAAPSWKKYSLVMVRCGEKILLGLKKKGFGCGKWNGFGGKMEQGETIEETAKRELYEECNLTCERVDKFGILRFEFEKYPILMEVHAFHAINVSGDPQESYEMIPRWFDFNSVPFHQMWPDDKLWWHHFSSNRKFKGYFLYDETQTVLLDHTIKLDEDLDQRNSVLDKSTGFQSLVIKSFLLIKMVTLLNSRFYDSNLLYLGFNQDHGCFACGTGCGYRIYHTDPLDEKERYDFSNGIGHVAMLYKYNYLGLVGGGLNPQFPTNEVVIWDDLERDVVIRISDLPSRVCGVRLRRDRIVVILEQMIKVYPFSVELELLVEFETAPNSNGLCCLMGHADRALMAFPAKQPGVVRTVDLADPTISIEIAAHESPLACMAFNNDGTLLATASEKGTLIRIFDSQNGLKLHEFRRGTNPAVIYSISFNVDSTLLCVGSGHGTVHVFSLSGSSITYPKKSEKNFLKKYMSAKHSFVRIQVPTVTKYNQVPFICAFGAEPQSLIVICGDASYYKFIFEKTGDFSRQRFSVFLELNE</sequence>
<evidence type="ECO:0000256" key="15">
    <source>
        <dbReference type="ARBA" id="ARBA00030634"/>
    </source>
</evidence>
<comment type="catalytic activity">
    <reaction evidence="10">
        <text>2-oxo-ATP + H2O = 2-oxo-AMP + diphosphate + H(+)</text>
        <dbReference type="Rhea" id="RHEA:67392"/>
        <dbReference type="ChEBI" id="CHEBI:15377"/>
        <dbReference type="ChEBI" id="CHEBI:15378"/>
        <dbReference type="ChEBI" id="CHEBI:33019"/>
        <dbReference type="ChEBI" id="CHEBI:71395"/>
        <dbReference type="ChEBI" id="CHEBI:172878"/>
    </reaction>
    <physiologicalReaction direction="left-to-right" evidence="10">
        <dbReference type="Rhea" id="RHEA:67393"/>
    </physiologicalReaction>
</comment>
<dbReference type="PANTHER" id="PTHR11227">
    <property type="entry name" value="WD-REPEAT PROTEIN INTERACTING WITH PHOSPHOINOSIDES WIPI -RELATED"/>
    <property type="match status" value="1"/>
</dbReference>
<gene>
    <name evidence="24" type="ORF">TSPI_09303</name>
</gene>
<evidence type="ECO:0000256" key="17">
    <source>
        <dbReference type="ARBA" id="ARBA00031927"/>
    </source>
</evidence>
<dbReference type="InterPro" id="IPR001680">
    <property type="entry name" value="WD40_rpt"/>
</dbReference>
<comment type="catalytic activity">
    <reaction evidence="20">
        <text>O(6)-methyl-dGTP + H2O = O(6)-methyl-dGMP + diphosphate + H(+)</text>
        <dbReference type="Rhea" id="RHEA:67600"/>
        <dbReference type="ChEBI" id="CHEBI:15377"/>
        <dbReference type="ChEBI" id="CHEBI:15378"/>
        <dbReference type="ChEBI" id="CHEBI:33019"/>
        <dbReference type="ChEBI" id="CHEBI:169974"/>
        <dbReference type="ChEBI" id="CHEBI:169975"/>
    </reaction>
    <physiologicalReaction direction="left-to-right" evidence="20">
        <dbReference type="Rhea" id="RHEA:67601"/>
    </physiologicalReaction>
</comment>
<dbReference type="PROSITE" id="PS00893">
    <property type="entry name" value="NUDIX_BOX"/>
    <property type="match status" value="1"/>
</dbReference>
<evidence type="ECO:0000256" key="8">
    <source>
        <dbReference type="ARBA" id="ARBA00024459"/>
    </source>
</evidence>
<evidence type="ECO:0000256" key="6">
    <source>
        <dbReference type="ARBA" id="ARBA00023242"/>
    </source>
</evidence>
<comment type="subcellular location">
    <subcellularLocation>
        <location evidence="1">Nucleus</location>
    </subcellularLocation>
</comment>
<comment type="catalytic activity">
    <reaction evidence="21">
        <text>N(6)-methyl-dATP + H2O = N(6)-methyl-dAMP + diphosphate + H(+)</text>
        <dbReference type="Rhea" id="RHEA:67604"/>
        <dbReference type="ChEBI" id="CHEBI:15377"/>
        <dbReference type="ChEBI" id="CHEBI:15378"/>
        <dbReference type="ChEBI" id="CHEBI:33019"/>
        <dbReference type="ChEBI" id="CHEBI:169976"/>
        <dbReference type="ChEBI" id="CHEBI:172872"/>
    </reaction>
    <physiologicalReaction direction="left-to-right" evidence="21">
        <dbReference type="Rhea" id="RHEA:67605"/>
    </physiologicalReaction>
</comment>
<comment type="catalytic activity">
    <reaction evidence="19">
        <text>N(6)-methyl-ATP + H2O = N(6)-methyl-AMP + diphosphate + H(+)</text>
        <dbReference type="Rhea" id="RHEA:67608"/>
        <dbReference type="ChEBI" id="CHEBI:15377"/>
        <dbReference type="ChEBI" id="CHEBI:15378"/>
        <dbReference type="ChEBI" id="CHEBI:33019"/>
        <dbReference type="ChEBI" id="CHEBI:144842"/>
        <dbReference type="ChEBI" id="CHEBI:172873"/>
    </reaction>
    <physiologicalReaction direction="left-to-right" evidence="19">
        <dbReference type="Rhea" id="RHEA:67609"/>
    </physiologicalReaction>
</comment>
<dbReference type="Proteomes" id="UP001558632">
    <property type="component" value="Unassembled WGS sequence"/>
</dbReference>
<keyword evidence="4" id="KW-0378">Hydrolase</keyword>
<evidence type="ECO:0000256" key="18">
    <source>
        <dbReference type="ARBA" id="ARBA00032071"/>
    </source>
</evidence>
<dbReference type="PROSITE" id="PS51462">
    <property type="entry name" value="NUDIX"/>
    <property type="match status" value="1"/>
</dbReference>
<evidence type="ECO:0000256" key="22">
    <source>
        <dbReference type="ARBA" id="ARBA00053094"/>
    </source>
</evidence>
<evidence type="ECO:0000256" key="2">
    <source>
        <dbReference type="ARBA" id="ARBA00022574"/>
    </source>
</evidence>
<evidence type="ECO:0000256" key="21">
    <source>
        <dbReference type="ARBA" id="ARBA00049032"/>
    </source>
</evidence>
<evidence type="ECO:0000256" key="3">
    <source>
        <dbReference type="ARBA" id="ARBA00022737"/>
    </source>
</evidence>
<reference evidence="24 25" key="1">
    <citation type="submission" date="2024-07" db="EMBL/GenBank/DDBJ databases">
        <title>Enhanced genomic and transcriptomic resources for Trichinella pseudospiralis and T. spiralis underpin the discovery of pronounced molecular differences between stages and species.</title>
        <authorList>
            <person name="Pasi K.K."/>
            <person name="La Rosa G."/>
            <person name="Gomez-Morales M.A."/>
            <person name="Tosini F."/>
            <person name="Sumanam S."/>
            <person name="Young N.D."/>
            <person name="Chang B.C."/>
            <person name="Robin G.B."/>
        </authorList>
    </citation>
    <scope>NUCLEOTIDE SEQUENCE [LARGE SCALE GENOMIC DNA]</scope>
    <source>
        <strain evidence="24">ISS534</strain>
    </source>
</reference>
<evidence type="ECO:0000256" key="1">
    <source>
        <dbReference type="ARBA" id="ARBA00004123"/>
    </source>
</evidence>
<evidence type="ECO:0000256" key="12">
    <source>
        <dbReference type="ARBA" id="ARBA00026103"/>
    </source>
</evidence>
<keyword evidence="6" id="KW-0539">Nucleus</keyword>
<comment type="similarity">
    <text evidence="11">Belongs to the WD repeat PROPPIN family.</text>
</comment>
<dbReference type="InterPro" id="IPR000086">
    <property type="entry name" value="NUDIX_hydrolase_dom"/>
</dbReference>
<keyword evidence="3" id="KW-0677">Repeat</keyword>
<keyword evidence="5" id="KW-0072">Autophagy</keyword>
<organism evidence="24 25">
    <name type="scientific">Trichinella spiralis</name>
    <name type="common">Trichina worm</name>
    <dbReference type="NCBI Taxonomy" id="6334"/>
    <lineage>
        <taxon>Eukaryota</taxon>
        <taxon>Metazoa</taxon>
        <taxon>Ecdysozoa</taxon>
        <taxon>Nematoda</taxon>
        <taxon>Enoplea</taxon>
        <taxon>Dorylaimia</taxon>
        <taxon>Trichinellida</taxon>
        <taxon>Trichinellidae</taxon>
        <taxon>Trichinella</taxon>
    </lineage>
</organism>
<evidence type="ECO:0000256" key="9">
    <source>
        <dbReference type="ARBA" id="ARBA00024486"/>
    </source>
</evidence>
<comment type="function">
    <text evidence="22">Oxidized purine nucleoside triphosphate hydrolase which is a prominent sanitizer of the oxidized nucleotide pool. Catalyzes the hydrolysis of 2-oxo-dATP (2-hydroxy-dATP) into 2-oxo-dAMP. Also has a significant hydrolase activity toward 2-oxo-ATP, 8-oxo-dGTP and 8-oxo-dATP. Through the hydrolysis of oxidized purine nucleoside triphosphates, prevents their incorporation into DNA and the subsequent transversions A:T to C:G and G:C to T:A. Also catalyzes the hydrolysis of methylated purine nucleoside triphosphate preventing their integration into DNA. Through this antimutagenic activity protects cells from oxidative stress.</text>
</comment>
<evidence type="ECO:0000256" key="16">
    <source>
        <dbReference type="ARBA" id="ARBA00030682"/>
    </source>
</evidence>
<evidence type="ECO:0000256" key="20">
    <source>
        <dbReference type="ARBA" id="ARBA00048894"/>
    </source>
</evidence>
<accession>A0ABR3KHF0</accession>
<evidence type="ECO:0000256" key="14">
    <source>
        <dbReference type="ARBA" id="ARBA00029673"/>
    </source>
</evidence>
<dbReference type="PRINTS" id="PR01403">
    <property type="entry name" value="8OXTPHPHTASE"/>
</dbReference>
<dbReference type="InterPro" id="IPR036322">
    <property type="entry name" value="WD40_repeat_dom_sf"/>
</dbReference>
<evidence type="ECO:0000313" key="24">
    <source>
        <dbReference type="EMBL" id="KAL1236508.1"/>
    </source>
</evidence>
<evidence type="ECO:0000256" key="4">
    <source>
        <dbReference type="ARBA" id="ARBA00022801"/>
    </source>
</evidence>
<proteinExistence type="inferred from homology"/>
<evidence type="ECO:0000256" key="5">
    <source>
        <dbReference type="ARBA" id="ARBA00023006"/>
    </source>
</evidence>
<comment type="caution">
    <text evidence="24">The sequence shown here is derived from an EMBL/GenBank/DDBJ whole genome shotgun (WGS) entry which is preliminary data.</text>
</comment>
<dbReference type="SUPFAM" id="SSF50978">
    <property type="entry name" value="WD40 repeat-like"/>
    <property type="match status" value="1"/>
</dbReference>
<dbReference type="EC" id="3.6.1.56" evidence="12"/>
<dbReference type="InterPro" id="IPR003563">
    <property type="entry name" value="8ODP"/>
</dbReference>
<dbReference type="Pfam" id="PF00293">
    <property type="entry name" value="NUDIX"/>
    <property type="match status" value="1"/>
</dbReference>
<dbReference type="InterPro" id="IPR015943">
    <property type="entry name" value="WD40/YVTN_repeat-like_dom_sf"/>
</dbReference>
<evidence type="ECO:0000313" key="25">
    <source>
        <dbReference type="Proteomes" id="UP001558632"/>
    </source>
</evidence>
<comment type="catalytic activity">
    <reaction evidence="8">
        <text>2-oxo-dATP + H2O = 2-oxo-dAMP + diphosphate + H(+)</text>
        <dbReference type="Rhea" id="RHEA:31583"/>
        <dbReference type="ChEBI" id="CHEBI:15377"/>
        <dbReference type="ChEBI" id="CHEBI:15378"/>
        <dbReference type="ChEBI" id="CHEBI:33019"/>
        <dbReference type="ChEBI" id="CHEBI:63212"/>
        <dbReference type="ChEBI" id="CHEBI:77897"/>
        <dbReference type="EC" id="3.6.1.56"/>
    </reaction>
    <physiologicalReaction direction="left-to-right" evidence="8">
        <dbReference type="Rhea" id="RHEA:31584"/>
    </physiologicalReaction>
</comment>
<dbReference type="SMART" id="SM00320">
    <property type="entry name" value="WD40"/>
    <property type="match status" value="2"/>
</dbReference>
<name>A0ABR3KHF0_TRISP</name>
<comment type="catalytic activity">
    <reaction evidence="9">
        <text>8-oxo-dGTP + H2O = 8-oxo-dGMP + diphosphate + H(+)</text>
        <dbReference type="Rhea" id="RHEA:31575"/>
        <dbReference type="ChEBI" id="CHEBI:15377"/>
        <dbReference type="ChEBI" id="CHEBI:15378"/>
        <dbReference type="ChEBI" id="CHEBI:33019"/>
        <dbReference type="ChEBI" id="CHEBI:63224"/>
        <dbReference type="ChEBI" id="CHEBI:77896"/>
    </reaction>
    <physiologicalReaction direction="left-to-right" evidence="9">
        <dbReference type="Rhea" id="RHEA:31576"/>
    </physiologicalReaction>
</comment>
<comment type="catalytic activity">
    <reaction evidence="7">
        <text>8-oxo-dATP + H2O = 8-oxo-dAMP + diphosphate + H(+)</text>
        <dbReference type="Rhea" id="RHEA:65396"/>
        <dbReference type="ChEBI" id="CHEBI:15377"/>
        <dbReference type="ChEBI" id="CHEBI:15378"/>
        <dbReference type="ChEBI" id="CHEBI:33019"/>
        <dbReference type="ChEBI" id="CHEBI:71361"/>
        <dbReference type="ChEBI" id="CHEBI:172871"/>
    </reaction>
    <physiologicalReaction direction="left-to-right" evidence="7">
        <dbReference type="Rhea" id="RHEA:65397"/>
    </physiologicalReaction>
</comment>
<feature type="domain" description="Nudix hydrolase" evidence="23">
    <location>
        <begin position="5"/>
        <end position="134"/>
    </location>
</feature>
<evidence type="ECO:0000256" key="11">
    <source>
        <dbReference type="ARBA" id="ARBA00025740"/>
    </source>
</evidence>
<dbReference type="EMBL" id="JBEUSY010000368">
    <property type="protein sequence ID" value="KAL1236508.1"/>
    <property type="molecule type" value="Genomic_DNA"/>
</dbReference>
<evidence type="ECO:0000259" key="23">
    <source>
        <dbReference type="PROSITE" id="PS51462"/>
    </source>
</evidence>
<dbReference type="InterPro" id="IPR015797">
    <property type="entry name" value="NUDIX_hydrolase-like_dom_sf"/>
</dbReference>